<evidence type="ECO:0000313" key="2">
    <source>
        <dbReference type="Proteomes" id="UP000185109"/>
    </source>
</evidence>
<protein>
    <submittedName>
        <fullName evidence="1">Uncharacterized protein</fullName>
    </submittedName>
</protein>
<sequence>MVRAKALQALEDTDLTSMMPRPVRAFAGAGRRPCVKQERVANEVCEFKPNCDLRL</sequence>
<geneLocation type="plasmid" evidence="2">
    <name>prsp8c3c</name>
</geneLocation>
<organism evidence="1 2">
    <name type="scientific">Rhizobium etli 8C-3</name>
    <dbReference type="NCBI Taxonomy" id="538025"/>
    <lineage>
        <taxon>Bacteria</taxon>
        <taxon>Pseudomonadati</taxon>
        <taxon>Pseudomonadota</taxon>
        <taxon>Alphaproteobacteria</taxon>
        <taxon>Hyphomicrobiales</taxon>
        <taxon>Rhizobiaceae</taxon>
        <taxon>Rhizobium/Agrobacterium group</taxon>
        <taxon>Rhizobium</taxon>
    </lineage>
</organism>
<proteinExistence type="predicted"/>
<dbReference type="EMBL" id="CP017244">
    <property type="protein sequence ID" value="APO78849.1"/>
    <property type="molecule type" value="Genomic_DNA"/>
</dbReference>
<dbReference type="Proteomes" id="UP000185109">
    <property type="component" value="Plasmid pRsp8C3c"/>
</dbReference>
<gene>
    <name evidence="1" type="ORF">AM571_PC01115</name>
</gene>
<accession>A0A1L5PF08</accession>
<dbReference type="AlphaFoldDB" id="A0A1L5PF08"/>
<name>A0A1L5PF08_RHIET</name>
<evidence type="ECO:0000313" key="1">
    <source>
        <dbReference type="EMBL" id="APO78849.1"/>
    </source>
</evidence>
<keyword evidence="1" id="KW-0614">Plasmid</keyword>
<reference evidence="1 2" key="1">
    <citation type="submission" date="2016-09" db="EMBL/GenBank/DDBJ databases">
        <title>The complete genome sequences of Rhizobium gallicum, symbiovars gallicum and phaseoli, symbionts associated to common bean (Phaseolus vulgaris).</title>
        <authorList>
            <person name="Bustos P."/>
            <person name="Santamaria R.I."/>
            <person name="Perez-Carrascal O.M."/>
            <person name="Juarez S."/>
            <person name="Lozano L."/>
            <person name="Martinez-Flores I."/>
            <person name="Martinez-Romero E."/>
            <person name="Cevallos M."/>
            <person name="Romero D."/>
            <person name="Davila G."/>
            <person name="Gonzalez V."/>
        </authorList>
    </citation>
    <scope>NUCLEOTIDE SEQUENCE [LARGE SCALE GENOMIC DNA]</scope>
    <source>
        <strain evidence="1 2">8C-3</strain>
        <plasmid evidence="2">Plasmid prsp8c3c</plasmid>
    </source>
</reference>